<proteinExistence type="predicted"/>
<protein>
    <submittedName>
        <fullName evidence="1">Uncharacterized protein</fullName>
    </submittedName>
</protein>
<comment type="caution">
    <text evidence="1">The sequence shown here is derived from an EMBL/GenBank/DDBJ whole genome shotgun (WGS) entry which is preliminary data.</text>
</comment>
<accession>A0A1G2T3D3</accession>
<name>A0A1G2T3D3_9BACT</name>
<dbReference type="AlphaFoldDB" id="A0A1G2T3D3"/>
<dbReference type="Proteomes" id="UP000177746">
    <property type="component" value="Unassembled WGS sequence"/>
</dbReference>
<organism evidence="1 2">
    <name type="scientific">Candidatus Zambryskibacteria bacterium RIFCSPHIGHO2_01_FULL_46_30</name>
    <dbReference type="NCBI Taxonomy" id="1802739"/>
    <lineage>
        <taxon>Bacteria</taxon>
        <taxon>Candidatus Zambryskiibacteriota</taxon>
    </lineage>
</organism>
<evidence type="ECO:0000313" key="1">
    <source>
        <dbReference type="EMBL" id="OHA91807.1"/>
    </source>
</evidence>
<sequence>MLERALRPGGRDMATRIIVTVNFGNTENEQMIDKMQKADEVVWQDHRGRPLIPLIFPGHYGALRVDRFYQDPNPIYLGVSA</sequence>
<evidence type="ECO:0000313" key="2">
    <source>
        <dbReference type="Proteomes" id="UP000177746"/>
    </source>
</evidence>
<dbReference type="EMBL" id="MHVI01000010">
    <property type="protein sequence ID" value="OHA91807.1"/>
    <property type="molecule type" value="Genomic_DNA"/>
</dbReference>
<reference evidence="1 2" key="1">
    <citation type="journal article" date="2016" name="Nat. Commun.">
        <title>Thousands of microbial genomes shed light on interconnected biogeochemical processes in an aquifer system.</title>
        <authorList>
            <person name="Anantharaman K."/>
            <person name="Brown C.T."/>
            <person name="Hug L.A."/>
            <person name="Sharon I."/>
            <person name="Castelle C.J."/>
            <person name="Probst A.J."/>
            <person name="Thomas B.C."/>
            <person name="Singh A."/>
            <person name="Wilkins M.J."/>
            <person name="Karaoz U."/>
            <person name="Brodie E.L."/>
            <person name="Williams K.H."/>
            <person name="Hubbard S.S."/>
            <person name="Banfield J.F."/>
        </authorList>
    </citation>
    <scope>NUCLEOTIDE SEQUENCE [LARGE SCALE GENOMIC DNA]</scope>
</reference>
<gene>
    <name evidence="1" type="ORF">A2665_02310</name>
</gene>